<name>A0ABT9HEC4_9GAMM</name>
<keyword evidence="3" id="KW-1185">Reference proteome</keyword>
<keyword evidence="1" id="KW-1133">Transmembrane helix</keyword>
<proteinExistence type="predicted"/>
<dbReference type="RefSeq" id="WP_305935509.1">
    <property type="nucleotide sequence ID" value="NZ_JAVAJI010000003.1"/>
</dbReference>
<sequence>MATVVEQRLLRCSKQGKKTVHHRNAERFNWILHIILSIVTVGLWLFVVAFLLVANLFVNHDGWECSECGKPYP</sequence>
<accession>A0ABT9HEC4</accession>
<evidence type="ECO:0000313" key="2">
    <source>
        <dbReference type="EMBL" id="MDP4544115.1"/>
    </source>
</evidence>
<dbReference type="Proteomes" id="UP001228171">
    <property type="component" value="Unassembled WGS sequence"/>
</dbReference>
<reference evidence="2 3" key="1">
    <citation type="submission" date="2023-08" db="EMBL/GenBank/DDBJ databases">
        <authorList>
            <person name="Kumar R."/>
        </authorList>
    </citation>
    <scope>NUCLEOTIDE SEQUENCE [LARGE SCALE GENOMIC DNA]</scope>
    <source>
        <strain evidence="2 3">LUR13</strain>
    </source>
</reference>
<dbReference type="EMBL" id="JAVAJI010000003">
    <property type="protein sequence ID" value="MDP4544115.1"/>
    <property type="molecule type" value="Genomic_DNA"/>
</dbReference>
<evidence type="ECO:0000313" key="3">
    <source>
        <dbReference type="Proteomes" id="UP001228171"/>
    </source>
</evidence>
<feature type="transmembrane region" description="Helical" evidence="1">
    <location>
        <begin position="30"/>
        <end position="54"/>
    </location>
</feature>
<keyword evidence="1" id="KW-0812">Transmembrane</keyword>
<keyword evidence="1" id="KW-0472">Membrane</keyword>
<gene>
    <name evidence="2" type="ORF">Q8P09_03355</name>
</gene>
<comment type="caution">
    <text evidence="2">The sequence shown here is derived from an EMBL/GenBank/DDBJ whole genome shotgun (WGS) entry which is preliminary data.</text>
</comment>
<organism evidence="2 3">
    <name type="scientific">Psychrobacter faecalis</name>
    <dbReference type="NCBI Taxonomy" id="180588"/>
    <lineage>
        <taxon>Bacteria</taxon>
        <taxon>Pseudomonadati</taxon>
        <taxon>Pseudomonadota</taxon>
        <taxon>Gammaproteobacteria</taxon>
        <taxon>Moraxellales</taxon>
        <taxon>Moraxellaceae</taxon>
        <taxon>Psychrobacter</taxon>
    </lineage>
</organism>
<evidence type="ECO:0000256" key="1">
    <source>
        <dbReference type="SAM" id="Phobius"/>
    </source>
</evidence>
<protein>
    <submittedName>
        <fullName evidence="2">Uncharacterized protein</fullName>
    </submittedName>
</protein>